<evidence type="ECO:0000256" key="2">
    <source>
        <dbReference type="ARBA" id="ARBA00004651"/>
    </source>
</evidence>
<evidence type="ECO:0000259" key="15">
    <source>
        <dbReference type="PROSITE" id="PS50109"/>
    </source>
</evidence>
<evidence type="ECO:0000256" key="9">
    <source>
        <dbReference type="ARBA" id="ARBA00022777"/>
    </source>
</evidence>
<comment type="catalytic activity">
    <reaction evidence="1">
        <text>ATP + protein L-histidine = ADP + protein N-phospho-L-histidine.</text>
        <dbReference type="EC" id="2.7.13.3"/>
    </reaction>
</comment>
<accession>A0ABP8WAY5</accession>
<dbReference type="InterPro" id="IPR029151">
    <property type="entry name" value="Sensor-like_sf"/>
</dbReference>
<sequence>MRRRPLAREFLVWQLLVVLILLAAVAALAAVQSDAAFRETQGRRMLSVAEDVAATPGIRAGLVNRNVDLLASFARSAENLSGADRIVVVDANRVVRSSPDPAELGTPFAADPMVGSASSPSGESTAFDGRAWTGAADRTVVAEVPVIGDAGQVVGVVSAGIRAPTLLEALAPARGEVAALLGLALALGVGGSLLLARRVRRQTLGLEPAEIVELVQRREAMLLGVKEGVVGLDPEGRVTLLNPAARELLGPPAAQVGDAVDALGLDPRLADVLTGRAAGEDQLVLHGGRVLVLNRMPVHVDGREVGAVVTLRDRTELTALQDRLDASRTLTDTLRAQAHEFTNRLHTIAGLTELGEHEEVRRFVSGIVAAAEGWRREVVTRVGEPAAAALLVAKASLATERGVRLCLSEDTDLHPAEPDAGLGSDLVTVLGNLVDNALDAVGPAGGRVEIGLTEREAAVHVRVRDSGPGVASELAEEVFRHGFTTKAAESDLGPRGRGLGLAIVREVCLRRGGRVAVESAGAGPDGRGATFTAVLPLLPDRAEVGA</sequence>
<dbReference type="Gene3D" id="1.10.287.130">
    <property type="match status" value="1"/>
</dbReference>
<dbReference type="InterPro" id="IPR016120">
    <property type="entry name" value="Sig_transdc_His_kin_SpoOB"/>
</dbReference>
<dbReference type="GO" id="GO:0005524">
    <property type="term" value="F:ATP binding"/>
    <property type="evidence" value="ECO:0007669"/>
    <property type="project" value="UniProtKB-KW"/>
</dbReference>
<keyword evidence="12" id="KW-0902">Two-component regulatory system</keyword>
<comment type="subcellular location">
    <subcellularLocation>
        <location evidence="2">Cell membrane</location>
        <topology evidence="2">Multi-pass membrane protein</topology>
    </subcellularLocation>
</comment>
<dbReference type="InterPro" id="IPR036890">
    <property type="entry name" value="HATPase_C_sf"/>
</dbReference>
<dbReference type="RefSeq" id="WP_345379703.1">
    <property type="nucleotide sequence ID" value="NZ_BAABIC010000005.1"/>
</dbReference>
<evidence type="ECO:0000313" key="16">
    <source>
        <dbReference type="EMBL" id="GAA4683846.1"/>
    </source>
</evidence>
<dbReference type="InterPro" id="IPR039506">
    <property type="entry name" value="SPOB_a"/>
</dbReference>
<dbReference type="InterPro" id="IPR033463">
    <property type="entry name" value="sCache_3"/>
</dbReference>
<protein>
    <recommendedName>
        <fullName evidence="3">histidine kinase</fullName>
        <ecNumber evidence="3">2.7.13.3</ecNumber>
    </recommendedName>
</protein>
<dbReference type="Pfam" id="PF02518">
    <property type="entry name" value="HATPase_c"/>
    <property type="match status" value="1"/>
</dbReference>
<keyword evidence="7" id="KW-0812">Transmembrane</keyword>
<keyword evidence="10 16" id="KW-0067">ATP-binding</keyword>
<dbReference type="InterPro" id="IPR003594">
    <property type="entry name" value="HATPase_dom"/>
</dbReference>
<dbReference type="EC" id="2.7.13.3" evidence="3"/>
<keyword evidence="5" id="KW-0597">Phosphoprotein</keyword>
<dbReference type="SUPFAM" id="SSF55785">
    <property type="entry name" value="PYP-like sensor domain (PAS domain)"/>
    <property type="match status" value="1"/>
</dbReference>
<evidence type="ECO:0000256" key="12">
    <source>
        <dbReference type="ARBA" id="ARBA00023012"/>
    </source>
</evidence>
<dbReference type="PANTHER" id="PTHR45436">
    <property type="entry name" value="SENSOR HISTIDINE KINASE YKOH"/>
    <property type="match status" value="1"/>
</dbReference>
<evidence type="ECO:0000256" key="5">
    <source>
        <dbReference type="ARBA" id="ARBA00022553"/>
    </source>
</evidence>
<dbReference type="PROSITE" id="PS50109">
    <property type="entry name" value="HIS_KIN"/>
    <property type="match status" value="1"/>
</dbReference>
<dbReference type="SUPFAM" id="SSF55874">
    <property type="entry name" value="ATPase domain of HSP90 chaperone/DNA topoisomerase II/histidine kinase"/>
    <property type="match status" value="1"/>
</dbReference>
<evidence type="ECO:0000256" key="1">
    <source>
        <dbReference type="ARBA" id="ARBA00000085"/>
    </source>
</evidence>
<keyword evidence="6" id="KW-0808">Transferase</keyword>
<dbReference type="Gene3D" id="3.30.450.20">
    <property type="entry name" value="PAS domain"/>
    <property type="match status" value="2"/>
</dbReference>
<evidence type="ECO:0000256" key="3">
    <source>
        <dbReference type="ARBA" id="ARBA00012438"/>
    </source>
</evidence>
<keyword evidence="11" id="KW-1133">Transmembrane helix</keyword>
<reference evidence="17" key="1">
    <citation type="journal article" date="2019" name="Int. J. Syst. Evol. Microbiol.">
        <title>The Global Catalogue of Microorganisms (GCM) 10K type strain sequencing project: providing services to taxonomists for standard genome sequencing and annotation.</title>
        <authorList>
            <consortium name="The Broad Institute Genomics Platform"/>
            <consortium name="The Broad Institute Genome Sequencing Center for Infectious Disease"/>
            <person name="Wu L."/>
            <person name="Ma J."/>
        </authorList>
    </citation>
    <scope>NUCLEOTIDE SEQUENCE [LARGE SCALE GENOMIC DNA]</scope>
    <source>
        <strain evidence="17">JCM 18055</strain>
    </source>
</reference>
<evidence type="ECO:0000256" key="6">
    <source>
        <dbReference type="ARBA" id="ARBA00022679"/>
    </source>
</evidence>
<keyword evidence="13" id="KW-0472">Membrane</keyword>
<dbReference type="SMART" id="SM00387">
    <property type="entry name" value="HATPase_c"/>
    <property type="match status" value="1"/>
</dbReference>
<dbReference type="InterPro" id="IPR035965">
    <property type="entry name" value="PAS-like_dom_sf"/>
</dbReference>
<evidence type="ECO:0000256" key="11">
    <source>
        <dbReference type="ARBA" id="ARBA00022989"/>
    </source>
</evidence>
<dbReference type="SUPFAM" id="SSF55890">
    <property type="entry name" value="Sporulation response regulatory protein Spo0B"/>
    <property type="match status" value="1"/>
</dbReference>
<dbReference type="InterPro" id="IPR050428">
    <property type="entry name" value="TCS_sensor_his_kinase"/>
</dbReference>
<organism evidence="16 17">
    <name type="scientific">Pseudonocardia yuanmonensis</name>
    <dbReference type="NCBI Taxonomy" id="1095914"/>
    <lineage>
        <taxon>Bacteria</taxon>
        <taxon>Bacillati</taxon>
        <taxon>Actinomycetota</taxon>
        <taxon>Actinomycetes</taxon>
        <taxon>Pseudonocardiales</taxon>
        <taxon>Pseudonocardiaceae</taxon>
        <taxon>Pseudonocardia</taxon>
    </lineage>
</organism>
<dbReference type="Gene3D" id="3.30.565.10">
    <property type="entry name" value="Histidine kinase-like ATPase, C-terminal domain"/>
    <property type="match status" value="1"/>
</dbReference>
<comment type="caution">
    <text evidence="16">The sequence shown here is derived from an EMBL/GenBank/DDBJ whole genome shotgun (WGS) entry which is preliminary data.</text>
</comment>
<dbReference type="EMBL" id="BAABIC010000005">
    <property type="protein sequence ID" value="GAA4683846.1"/>
    <property type="molecule type" value="Genomic_DNA"/>
</dbReference>
<name>A0ABP8WAY5_9PSEU</name>
<feature type="region of interest" description="Disordered" evidence="14">
    <location>
        <begin position="106"/>
        <end position="125"/>
    </location>
</feature>
<dbReference type="PANTHER" id="PTHR45436:SF5">
    <property type="entry name" value="SENSOR HISTIDINE KINASE TRCS"/>
    <property type="match status" value="1"/>
</dbReference>
<keyword evidence="4" id="KW-1003">Cell membrane</keyword>
<dbReference type="Pfam" id="PF14689">
    <property type="entry name" value="SPOB_a"/>
    <property type="match status" value="1"/>
</dbReference>
<dbReference type="Proteomes" id="UP001500325">
    <property type="component" value="Unassembled WGS sequence"/>
</dbReference>
<evidence type="ECO:0000256" key="8">
    <source>
        <dbReference type="ARBA" id="ARBA00022741"/>
    </source>
</evidence>
<keyword evidence="8" id="KW-0547">Nucleotide-binding</keyword>
<evidence type="ECO:0000256" key="7">
    <source>
        <dbReference type="ARBA" id="ARBA00022692"/>
    </source>
</evidence>
<dbReference type="Pfam" id="PF08448">
    <property type="entry name" value="PAS_4"/>
    <property type="match status" value="1"/>
</dbReference>
<dbReference type="InterPro" id="IPR004358">
    <property type="entry name" value="Sig_transdc_His_kin-like_C"/>
</dbReference>
<feature type="domain" description="Histidine kinase" evidence="15">
    <location>
        <begin position="426"/>
        <end position="539"/>
    </location>
</feature>
<dbReference type="PRINTS" id="PR00344">
    <property type="entry name" value="BCTRLSENSOR"/>
</dbReference>
<evidence type="ECO:0000256" key="13">
    <source>
        <dbReference type="ARBA" id="ARBA00023136"/>
    </source>
</evidence>
<evidence type="ECO:0000256" key="10">
    <source>
        <dbReference type="ARBA" id="ARBA00022840"/>
    </source>
</evidence>
<dbReference type="InterPro" id="IPR013656">
    <property type="entry name" value="PAS_4"/>
</dbReference>
<dbReference type="SUPFAM" id="SSF103190">
    <property type="entry name" value="Sensory domain-like"/>
    <property type="match status" value="1"/>
</dbReference>
<dbReference type="Pfam" id="PF17203">
    <property type="entry name" value="sCache_3_2"/>
    <property type="match status" value="1"/>
</dbReference>
<gene>
    <name evidence="16" type="ORF">GCM10023215_17960</name>
</gene>
<evidence type="ECO:0000256" key="14">
    <source>
        <dbReference type="SAM" id="MobiDB-lite"/>
    </source>
</evidence>
<proteinExistence type="predicted"/>
<dbReference type="InterPro" id="IPR005467">
    <property type="entry name" value="His_kinase_dom"/>
</dbReference>
<keyword evidence="9" id="KW-0418">Kinase</keyword>
<evidence type="ECO:0000313" key="17">
    <source>
        <dbReference type="Proteomes" id="UP001500325"/>
    </source>
</evidence>
<evidence type="ECO:0000256" key="4">
    <source>
        <dbReference type="ARBA" id="ARBA00022475"/>
    </source>
</evidence>
<keyword evidence="17" id="KW-1185">Reference proteome</keyword>